<comment type="caution">
    <text evidence="3">The sequence shown here is derived from an EMBL/GenBank/DDBJ whole genome shotgun (WGS) entry which is preliminary data.</text>
</comment>
<dbReference type="SUPFAM" id="SSF52833">
    <property type="entry name" value="Thioredoxin-like"/>
    <property type="match status" value="1"/>
</dbReference>
<keyword evidence="4" id="KW-1185">Reference proteome</keyword>
<dbReference type="CDD" id="cd02947">
    <property type="entry name" value="TRX_family"/>
    <property type="match status" value="1"/>
</dbReference>
<protein>
    <submittedName>
        <fullName evidence="3">Thioredoxin</fullName>
    </submittedName>
</protein>
<dbReference type="InterPro" id="IPR013766">
    <property type="entry name" value="Thioredoxin_domain"/>
</dbReference>
<feature type="domain" description="Thioredoxin" evidence="2">
    <location>
        <begin position="49"/>
        <end position="129"/>
    </location>
</feature>
<evidence type="ECO:0000313" key="4">
    <source>
        <dbReference type="Proteomes" id="UP000032287"/>
    </source>
</evidence>
<dbReference type="RefSeq" id="WP_043711961.1">
    <property type="nucleotide sequence ID" value="NZ_JALOCT010000001.1"/>
</dbReference>
<evidence type="ECO:0000313" key="3">
    <source>
        <dbReference type="EMBL" id="KIU19777.1"/>
    </source>
</evidence>
<reference evidence="3" key="1">
    <citation type="journal article" date="2015" name="Microbiology (Mosc.)">
        <title>Genomics of the Weissella cibaria species with an examination of its metabolic traits.</title>
        <authorList>
            <person name="Lynch K.M."/>
            <person name="Lucid A."/>
            <person name="Arendt E.K."/>
            <person name="Sleator R.D."/>
            <person name="Lucey B."/>
            <person name="Coffey A."/>
        </authorList>
    </citation>
    <scope>NUCLEOTIDE SEQUENCE [LARGE SCALE GENOMIC DNA]</scope>
    <source>
        <strain evidence="3">MG1</strain>
    </source>
</reference>
<keyword evidence="1" id="KW-1133">Transmembrane helix</keyword>
<dbReference type="PATRIC" id="fig|137591.25.peg.1769"/>
<keyword evidence="1" id="KW-0812">Transmembrane</keyword>
<accession>A0A0D1LM53</accession>
<dbReference type="Proteomes" id="UP000032287">
    <property type="component" value="Unassembled WGS sequence"/>
</dbReference>
<proteinExistence type="predicted"/>
<sequence>MNIKQFTKEIGIFLMALAIAVGSYILWDLHTYHNTSNPKSELAQAAKTKADTNLIFHKTGCADCKAVVKVVNRGIRENANSNYVVVDTKGSDLYKRYNVVSVPTIIKLHNGHEVSRYSGTNKAEIANILADEAMR</sequence>
<dbReference type="Gene3D" id="3.40.30.10">
    <property type="entry name" value="Glutaredoxin"/>
    <property type="match status" value="1"/>
</dbReference>
<feature type="transmembrane region" description="Helical" evidence="1">
    <location>
        <begin position="12"/>
        <end position="30"/>
    </location>
</feature>
<dbReference type="EMBL" id="JWHU01000034">
    <property type="protein sequence ID" value="KIU19777.1"/>
    <property type="molecule type" value="Genomic_DNA"/>
</dbReference>
<gene>
    <name evidence="3" type="ORF">QX99_01798</name>
</gene>
<dbReference type="InterPro" id="IPR036249">
    <property type="entry name" value="Thioredoxin-like_sf"/>
</dbReference>
<name>A0A0D1LM53_9LACO</name>
<evidence type="ECO:0000256" key="1">
    <source>
        <dbReference type="SAM" id="Phobius"/>
    </source>
</evidence>
<keyword evidence="1" id="KW-0472">Membrane</keyword>
<dbReference type="Pfam" id="PF00085">
    <property type="entry name" value="Thioredoxin"/>
    <property type="match status" value="1"/>
</dbReference>
<evidence type="ECO:0000259" key="2">
    <source>
        <dbReference type="Pfam" id="PF00085"/>
    </source>
</evidence>
<organism evidence="3 4">
    <name type="scientific">Weissella cibaria</name>
    <dbReference type="NCBI Taxonomy" id="137591"/>
    <lineage>
        <taxon>Bacteria</taxon>
        <taxon>Bacillati</taxon>
        <taxon>Bacillota</taxon>
        <taxon>Bacilli</taxon>
        <taxon>Lactobacillales</taxon>
        <taxon>Lactobacillaceae</taxon>
        <taxon>Weissella</taxon>
    </lineage>
</organism>
<dbReference type="AlphaFoldDB" id="A0A0D1LM53"/>